<dbReference type="AlphaFoldDB" id="K6E879"/>
<dbReference type="STRING" id="1117379.BABA_08841"/>
<reference evidence="1 2" key="1">
    <citation type="journal article" date="2012" name="Front. Microbiol.">
        <title>Redundancy and modularity in membrane-associated dissimilatory nitrate reduction in Bacillus.</title>
        <authorList>
            <person name="Heylen K."/>
            <person name="Keltjens J."/>
        </authorList>
    </citation>
    <scope>NUCLEOTIDE SEQUENCE [LARGE SCALE GENOMIC DNA]</scope>
    <source>
        <strain evidence="2">LMG 21833T</strain>
    </source>
</reference>
<proteinExistence type="predicted"/>
<name>K6E879_9BACI</name>
<accession>K6E879</accession>
<dbReference type="EMBL" id="AJLS01000055">
    <property type="protein sequence ID" value="EKN69521.1"/>
    <property type="molecule type" value="Genomic_DNA"/>
</dbReference>
<dbReference type="PATRIC" id="fig|1117379.3.peg.1848"/>
<evidence type="ECO:0000313" key="2">
    <source>
        <dbReference type="Proteomes" id="UP000006316"/>
    </source>
</evidence>
<evidence type="ECO:0000313" key="1">
    <source>
        <dbReference type="EMBL" id="EKN69521.1"/>
    </source>
</evidence>
<protein>
    <recommendedName>
        <fullName evidence="3">Group-specific protein</fullName>
    </recommendedName>
</protein>
<sequence>MEMQSGFSKKELSYMFDPTAFDNMKVVIEGALYDKDIDGEIVIIDRNDVINMAKMSRQFDISFQLPHHPVMAKIEMESRLANLAAELLSNALQEQHAGCFVRLGFSLEHEEEIDYQTIKAILQDTWGTDRKITFSVNQNPLEMKKTKSTLITVEFDRLITEDQMDDLVEMINFMMISLEQLYLLIFVQME</sequence>
<dbReference type="eggNOG" id="ENOG50336V6">
    <property type="taxonomic scope" value="Bacteria"/>
</dbReference>
<keyword evidence="2" id="KW-1185">Reference proteome</keyword>
<evidence type="ECO:0008006" key="3">
    <source>
        <dbReference type="Google" id="ProtNLM"/>
    </source>
</evidence>
<gene>
    <name evidence="1" type="ORF">BABA_08841</name>
</gene>
<comment type="caution">
    <text evidence="1">The sequence shown here is derived from an EMBL/GenBank/DDBJ whole genome shotgun (WGS) entry which is preliminary data.</text>
</comment>
<dbReference type="Proteomes" id="UP000006316">
    <property type="component" value="Unassembled WGS sequence"/>
</dbReference>
<organism evidence="1 2">
    <name type="scientific">Neobacillus bataviensis LMG 21833</name>
    <dbReference type="NCBI Taxonomy" id="1117379"/>
    <lineage>
        <taxon>Bacteria</taxon>
        <taxon>Bacillati</taxon>
        <taxon>Bacillota</taxon>
        <taxon>Bacilli</taxon>
        <taxon>Bacillales</taxon>
        <taxon>Bacillaceae</taxon>
        <taxon>Neobacillus</taxon>
    </lineage>
</organism>